<accession>A0ACB5TGF6</accession>
<evidence type="ECO:0000313" key="2">
    <source>
        <dbReference type="Proteomes" id="UP001165101"/>
    </source>
</evidence>
<proteinExistence type="predicted"/>
<keyword evidence="2" id="KW-1185">Reference proteome</keyword>
<comment type="caution">
    <text evidence="1">The sequence shown here is derived from an EMBL/GenBank/DDBJ whole genome shotgun (WGS) entry which is preliminary data.</text>
</comment>
<reference evidence="1" key="1">
    <citation type="submission" date="2023-04" db="EMBL/GenBank/DDBJ databases">
        <title>Candida boidinii NBRC 1967.</title>
        <authorList>
            <person name="Ichikawa N."/>
            <person name="Sato H."/>
            <person name="Tonouchi N."/>
        </authorList>
    </citation>
    <scope>NUCLEOTIDE SEQUENCE</scope>
    <source>
        <strain evidence="1">NBRC 1967</strain>
    </source>
</reference>
<dbReference type="Proteomes" id="UP001165101">
    <property type="component" value="Unassembled WGS sequence"/>
</dbReference>
<dbReference type="EMBL" id="BSXV01000172">
    <property type="protein sequence ID" value="GME87875.1"/>
    <property type="molecule type" value="Genomic_DNA"/>
</dbReference>
<gene>
    <name evidence="1" type="ORF">Cboi01_000060900</name>
</gene>
<sequence length="351" mass="40124">MVDTQSGSLSVEIHRKHKTDDELILRAVNGGPSSRIVEWNDHLQNPKNDAEREQQQFDGLDVRRGGSSIPSDQLKDGDSVGEEEEEIYCDITIQPKMHPIRLQVLNEGLIELLGCNEITQRECFQRIFSYIKMKNLFEIQNQPQGQQNQQQSQSQQDHGTDPNSVITIKTDDLLYRIFETNSLSMPQILEAISTKLLKPIEPIKIKYVINTLASSTLGDVIIDLKVNSKLLNQKEAPGSSIDVSEIVNDVVRNQKSIDEINRLNETLNMDLQVLNYNKIKYDFYSKLVQDPVNFLESLQKKNAEYLRILSSDSMNYASVDLADEEVIRRSEYYTDEFISEHISALLNSGRF</sequence>
<evidence type="ECO:0000313" key="1">
    <source>
        <dbReference type="EMBL" id="GME87875.1"/>
    </source>
</evidence>
<protein>
    <submittedName>
        <fullName evidence="1">Unnamed protein product</fullName>
    </submittedName>
</protein>
<name>A0ACB5TGF6_CANBO</name>
<organism evidence="1 2">
    <name type="scientific">Candida boidinii</name>
    <name type="common">Yeast</name>
    <dbReference type="NCBI Taxonomy" id="5477"/>
    <lineage>
        <taxon>Eukaryota</taxon>
        <taxon>Fungi</taxon>
        <taxon>Dikarya</taxon>
        <taxon>Ascomycota</taxon>
        <taxon>Saccharomycotina</taxon>
        <taxon>Pichiomycetes</taxon>
        <taxon>Pichiales</taxon>
        <taxon>Pichiaceae</taxon>
        <taxon>Ogataea</taxon>
        <taxon>Ogataea/Candida clade</taxon>
    </lineage>
</organism>